<keyword evidence="3" id="KW-1185">Reference proteome</keyword>
<reference evidence="2 3" key="1">
    <citation type="submission" date="2019-05" db="EMBL/GenBank/DDBJ databases">
        <title>Another draft genome of Portunus trituberculatus and its Hox gene families provides insights of decapod evolution.</title>
        <authorList>
            <person name="Jeong J.-H."/>
            <person name="Song I."/>
            <person name="Kim S."/>
            <person name="Choi T."/>
            <person name="Kim D."/>
            <person name="Ryu S."/>
            <person name="Kim W."/>
        </authorList>
    </citation>
    <scope>NUCLEOTIDE SEQUENCE [LARGE SCALE GENOMIC DNA]</scope>
    <source>
        <tissue evidence="2">Muscle</tissue>
    </source>
</reference>
<organism evidence="2 3">
    <name type="scientific">Portunus trituberculatus</name>
    <name type="common">Swimming crab</name>
    <name type="synonym">Neptunus trituberculatus</name>
    <dbReference type="NCBI Taxonomy" id="210409"/>
    <lineage>
        <taxon>Eukaryota</taxon>
        <taxon>Metazoa</taxon>
        <taxon>Ecdysozoa</taxon>
        <taxon>Arthropoda</taxon>
        <taxon>Crustacea</taxon>
        <taxon>Multicrustacea</taxon>
        <taxon>Malacostraca</taxon>
        <taxon>Eumalacostraca</taxon>
        <taxon>Eucarida</taxon>
        <taxon>Decapoda</taxon>
        <taxon>Pleocyemata</taxon>
        <taxon>Brachyura</taxon>
        <taxon>Eubrachyura</taxon>
        <taxon>Portunoidea</taxon>
        <taxon>Portunidae</taxon>
        <taxon>Portuninae</taxon>
        <taxon>Portunus</taxon>
    </lineage>
</organism>
<evidence type="ECO:0000313" key="2">
    <source>
        <dbReference type="EMBL" id="MPC26557.1"/>
    </source>
</evidence>
<accession>A0A5B7DZP4</accession>
<comment type="caution">
    <text evidence="2">The sequence shown here is derived from an EMBL/GenBank/DDBJ whole genome shotgun (WGS) entry which is preliminary data.</text>
</comment>
<proteinExistence type="predicted"/>
<evidence type="ECO:0000256" key="1">
    <source>
        <dbReference type="SAM" id="MobiDB-lite"/>
    </source>
</evidence>
<dbReference type="Proteomes" id="UP000324222">
    <property type="component" value="Unassembled WGS sequence"/>
</dbReference>
<evidence type="ECO:0000313" key="3">
    <source>
        <dbReference type="Proteomes" id="UP000324222"/>
    </source>
</evidence>
<dbReference type="EMBL" id="VSRR010001615">
    <property type="protein sequence ID" value="MPC26557.1"/>
    <property type="molecule type" value="Genomic_DNA"/>
</dbReference>
<feature type="region of interest" description="Disordered" evidence="1">
    <location>
        <begin position="1"/>
        <end position="46"/>
    </location>
</feature>
<protein>
    <submittedName>
        <fullName evidence="2">Uncharacterized protein</fullName>
    </submittedName>
</protein>
<sequence>MQQSSNPPNTGRDKSWTGGGTTDSTHEMMTVARGGTRGGAGQTQQGTVERLGFVKVTFDCGRNTDSMNAGPILTSGLRRYTIPMLPVIDQQRGGEAFTFS</sequence>
<dbReference type="AlphaFoldDB" id="A0A5B7DZP4"/>
<gene>
    <name evidence="2" type="ORF">E2C01_019701</name>
</gene>
<name>A0A5B7DZP4_PORTR</name>